<dbReference type="PANTHER" id="PTHR42685:SF22">
    <property type="entry name" value="CONDITIONED MEDIUM FACTOR RECEPTOR 1"/>
    <property type="match status" value="1"/>
</dbReference>
<name>A0A934SLZ6_9MICO</name>
<feature type="domain" description="FAD-binding" evidence="1">
    <location>
        <begin position="12"/>
        <end position="315"/>
    </location>
</feature>
<dbReference type="PANTHER" id="PTHR42685">
    <property type="entry name" value="GERANYLGERANYL DIPHOSPHATE REDUCTASE"/>
    <property type="match status" value="1"/>
</dbReference>
<gene>
    <name evidence="2" type="ORF">IV501_07185</name>
</gene>
<dbReference type="InterPro" id="IPR002938">
    <property type="entry name" value="FAD-bd"/>
</dbReference>
<dbReference type="Pfam" id="PF01494">
    <property type="entry name" value="FAD_binding_3"/>
    <property type="match status" value="1"/>
</dbReference>
<evidence type="ECO:0000313" key="3">
    <source>
        <dbReference type="Proteomes" id="UP000636458"/>
    </source>
</evidence>
<dbReference type="InterPro" id="IPR050407">
    <property type="entry name" value="Geranylgeranyl_reductase"/>
</dbReference>
<dbReference type="RefSeq" id="WP_200555763.1">
    <property type="nucleotide sequence ID" value="NZ_JAEPES010000002.1"/>
</dbReference>
<reference evidence="2" key="1">
    <citation type="submission" date="2021-01" db="EMBL/GenBank/DDBJ databases">
        <title>Lacisediminihabitans sp. nov. strain G11-30, isolated from Antarctic Soil.</title>
        <authorList>
            <person name="Li J."/>
        </authorList>
    </citation>
    <scope>NUCLEOTIDE SEQUENCE</scope>
    <source>
        <strain evidence="2">G11-30</strain>
    </source>
</reference>
<evidence type="ECO:0000313" key="2">
    <source>
        <dbReference type="EMBL" id="MBK4347412.1"/>
    </source>
</evidence>
<organism evidence="2 3">
    <name type="scientific">Lacisediminihabitans changchengi</name>
    <dbReference type="NCBI Taxonomy" id="2787634"/>
    <lineage>
        <taxon>Bacteria</taxon>
        <taxon>Bacillati</taxon>
        <taxon>Actinomycetota</taxon>
        <taxon>Actinomycetes</taxon>
        <taxon>Micrococcales</taxon>
        <taxon>Microbacteriaceae</taxon>
        <taxon>Lacisediminihabitans</taxon>
    </lineage>
</organism>
<dbReference type="InterPro" id="IPR011777">
    <property type="entry name" value="Geranylgeranyl_Rdtase_fam"/>
</dbReference>
<dbReference type="AlphaFoldDB" id="A0A934SLZ6"/>
<dbReference type="GO" id="GO:0016628">
    <property type="term" value="F:oxidoreductase activity, acting on the CH-CH group of donors, NAD or NADP as acceptor"/>
    <property type="evidence" value="ECO:0007669"/>
    <property type="project" value="InterPro"/>
</dbReference>
<dbReference type="PRINTS" id="PR00420">
    <property type="entry name" value="RNGMNOXGNASE"/>
</dbReference>
<comment type="caution">
    <text evidence="2">The sequence shown here is derived from an EMBL/GenBank/DDBJ whole genome shotgun (WGS) entry which is preliminary data.</text>
</comment>
<dbReference type="InterPro" id="IPR036188">
    <property type="entry name" value="FAD/NAD-bd_sf"/>
</dbReference>
<dbReference type="Gene3D" id="3.50.50.60">
    <property type="entry name" value="FAD/NAD(P)-binding domain"/>
    <property type="match status" value="1"/>
</dbReference>
<keyword evidence="3" id="KW-1185">Reference proteome</keyword>
<dbReference type="EMBL" id="JAEPES010000002">
    <property type="protein sequence ID" value="MBK4347412.1"/>
    <property type="molecule type" value="Genomic_DNA"/>
</dbReference>
<protein>
    <submittedName>
        <fullName evidence="2">Geranylgeranyl reductase family protein</fullName>
    </submittedName>
</protein>
<dbReference type="GO" id="GO:0071949">
    <property type="term" value="F:FAD binding"/>
    <property type="evidence" value="ECO:0007669"/>
    <property type="project" value="InterPro"/>
</dbReference>
<sequence>MTEREDLTDGKWDVVVVGAGPAGSSAARVAAERGARVLLLDRSEFPRYKTCGGGLIGISLDYVPASVRATIEQQVTSVTFTLRGHAANTHRSPSPFLGLVQRERFDQALVDAAIAAGVTFADGVAVRAIETDAAELVTLTTDVGDIRGSVIVGADGAGGRIGRYVGVTPGGIDLALEREIVRPADGRSWDDRVYLDWGSEPGTYAWMFPKTETLTVGVIQAKGSPDATRSYLDRYVGELDLADAEVARASGHLAQWRTADSPLRRGPVIVVGDAAALLDPFTREGISFALRSGSWAGVAAASAVRGNATALEDYAERVRAELQPEIAAGSRVLRLFERRPGLVHGLIGYTVVGARLFIRVCRGQLTLADLFRHRVTRLALALFRR</sequence>
<dbReference type="SUPFAM" id="SSF51905">
    <property type="entry name" value="FAD/NAD(P)-binding domain"/>
    <property type="match status" value="1"/>
</dbReference>
<evidence type="ECO:0000259" key="1">
    <source>
        <dbReference type="Pfam" id="PF01494"/>
    </source>
</evidence>
<dbReference type="NCBIfam" id="TIGR02032">
    <property type="entry name" value="GG-red-SF"/>
    <property type="match status" value="1"/>
</dbReference>
<accession>A0A934SLZ6</accession>
<dbReference type="Proteomes" id="UP000636458">
    <property type="component" value="Unassembled WGS sequence"/>
</dbReference>
<proteinExistence type="predicted"/>